<dbReference type="Proteomes" id="UP001208570">
    <property type="component" value="Unassembled WGS sequence"/>
</dbReference>
<dbReference type="EMBL" id="JAODUP010000953">
    <property type="protein sequence ID" value="KAK2142439.1"/>
    <property type="molecule type" value="Genomic_DNA"/>
</dbReference>
<feature type="non-terminal residue" evidence="1">
    <location>
        <position position="97"/>
    </location>
</feature>
<organism evidence="1 2">
    <name type="scientific">Paralvinella palmiformis</name>
    <dbReference type="NCBI Taxonomy" id="53620"/>
    <lineage>
        <taxon>Eukaryota</taxon>
        <taxon>Metazoa</taxon>
        <taxon>Spiralia</taxon>
        <taxon>Lophotrochozoa</taxon>
        <taxon>Annelida</taxon>
        <taxon>Polychaeta</taxon>
        <taxon>Sedentaria</taxon>
        <taxon>Canalipalpata</taxon>
        <taxon>Terebellida</taxon>
        <taxon>Terebelliformia</taxon>
        <taxon>Alvinellidae</taxon>
        <taxon>Paralvinella</taxon>
    </lineage>
</organism>
<proteinExistence type="predicted"/>
<accession>A0AAD9IX06</accession>
<name>A0AAD9IX06_9ANNE</name>
<protein>
    <submittedName>
        <fullName evidence="1">Uncharacterized protein</fullName>
    </submittedName>
</protein>
<reference evidence="1" key="1">
    <citation type="journal article" date="2023" name="Mol. Biol. Evol.">
        <title>Third-Generation Sequencing Reveals the Adaptive Role of the Epigenome in Three Deep-Sea Polychaetes.</title>
        <authorList>
            <person name="Perez M."/>
            <person name="Aroh O."/>
            <person name="Sun Y."/>
            <person name="Lan Y."/>
            <person name="Juniper S.K."/>
            <person name="Young C.R."/>
            <person name="Angers B."/>
            <person name="Qian P.Y."/>
        </authorList>
    </citation>
    <scope>NUCLEOTIDE SEQUENCE</scope>
    <source>
        <strain evidence="1">P08H-3</strain>
    </source>
</reference>
<evidence type="ECO:0000313" key="2">
    <source>
        <dbReference type="Proteomes" id="UP001208570"/>
    </source>
</evidence>
<comment type="caution">
    <text evidence="1">The sequence shown here is derived from an EMBL/GenBank/DDBJ whole genome shotgun (WGS) entry which is preliminary data.</text>
</comment>
<gene>
    <name evidence="1" type="ORF">LSH36_953g00058</name>
</gene>
<dbReference type="AlphaFoldDB" id="A0AAD9IX06"/>
<sequence>IGCPDYPTPRNGWMKRIGDVTHIGCNDSTTEWSLRCVGGAWVGAAYNCTPLPDPRQSVPSDESVTRRRGSVKERRPLDWWLRMNREAFLLRPTTHTD</sequence>
<evidence type="ECO:0000313" key="1">
    <source>
        <dbReference type="EMBL" id="KAK2142439.1"/>
    </source>
</evidence>
<keyword evidence="2" id="KW-1185">Reference proteome</keyword>